<dbReference type="EMBL" id="CAFBNC010000016">
    <property type="protein sequence ID" value="CAB4928766.1"/>
    <property type="molecule type" value="Genomic_DNA"/>
</dbReference>
<proteinExistence type="predicted"/>
<protein>
    <submittedName>
        <fullName evidence="1">Unannotated protein</fullName>
    </submittedName>
</protein>
<accession>A0A6J7IDZ8</accession>
<sequence length="103" mass="11440">MRHASFTLATLEVDDEPLRLLTASLMVVRRPDVAALDWEVVATTLPGETLEQRPVQLVMTELLDGRLFRGDAFVVRSDQQRHVFRGGGSLTGLLPADDLEDQP</sequence>
<evidence type="ECO:0000313" key="1">
    <source>
        <dbReference type="EMBL" id="CAB4928766.1"/>
    </source>
</evidence>
<dbReference type="AlphaFoldDB" id="A0A6J7IDZ8"/>
<gene>
    <name evidence="1" type="ORF">UFOPK3733_00537</name>
</gene>
<name>A0A6J7IDZ8_9ZZZZ</name>
<reference evidence="1" key="1">
    <citation type="submission" date="2020-05" db="EMBL/GenBank/DDBJ databases">
        <authorList>
            <person name="Chiriac C."/>
            <person name="Salcher M."/>
            <person name="Ghai R."/>
            <person name="Kavagutti S V."/>
        </authorList>
    </citation>
    <scope>NUCLEOTIDE SEQUENCE</scope>
</reference>
<organism evidence="1">
    <name type="scientific">freshwater metagenome</name>
    <dbReference type="NCBI Taxonomy" id="449393"/>
    <lineage>
        <taxon>unclassified sequences</taxon>
        <taxon>metagenomes</taxon>
        <taxon>ecological metagenomes</taxon>
    </lineage>
</organism>